<dbReference type="InterPro" id="IPR011032">
    <property type="entry name" value="GroES-like_sf"/>
</dbReference>
<dbReference type="InterPro" id="IPR051397">
    <property type="entry name" value="Zn-ADH-like_protein"/>
</dbReference>
<dbReference type="EMBL" id="WWBZ02000016">
    <property type="protein sequence ID" value="KAF4309101.1"/>
    <property type="molecule type" value="Genomic_DNA"/>
</dbReference>
<gene>
    <name evidence="2" type="ORF">GTA08_BOTSDO03171</name>
</gene>
<dbReference type="Pfam" id="PF00107">
    <property type="entry name" value="ADH_zinc_N"/>
    <property type="match status" value="1"/>
</dbReference>
<name>A0A8H4N7V1_9PEZI</name>
<keyword evidence="3" id="KW-1185">Reference proteome</keyword>
<organism evidence="2 3">
    <name type="scientific">Botryosphaeria dothidea</name>
    <dbReference type="NCBI Taxonomy" id="55169"/>
    <lineage>
        <taxon>Eukaryota</taxon>
        <taxon>Fungi</taxon>
        <taxon>Dikarya</taxon>
        <taxon>Ascomycota</taxon>
        <taxon>Pezizomycotina</taxon>
        <taxon>Dothideomycetes</taxon>
        <taxon>Dothideomycetes incertae sedis</taxon>
        <taxon>Botryosphaeriales</taxon>
        <taxon>Botryosphaeriaceae</taxon>
        <taxon>Botryosphaeria</taxon>
    </lineage>
</organism>
<sequence length="324" mass="34113">MAKNKSVVITGQTSPISYEIEDRDIPIPGPGTVVVKVLAAPLLDYFKNTLDGSLPYPNPVPYTPGGIAVARVHSVGPDAYAALPLENVFILDEDRLIGELGYDVLDLHLIHTCMVPYGGLADAAVRAGDTVVVAPATGRFSGAAVLVALAMGAKVVALGRRQHALDELVKSLGNPHGLRTVAMVGNVEKDTATLAQAVGPRGADCVLDFSPPAAGAYGVTPSHLAASINVLRRGGTLSLMGGIVGGVEISYITVLFKNLIVRGRFVYERHHAEQVIKLVESGKLRIGQQVGMTTAAIFGLEQYGRALDEAEKLPGWGKIIQIMP</sequence>
<dbReference type="OrthoDB" id="5407715at2759"/>
<evidence type="ECO:0000259" key="1">
    <source>
        <dbReference type="Pfam" id="PF00107"/>
    </source>
</evidence>
<accession>A0A8H4N7V1</accession>
<dbReference type="PANTHER" id="PTHR43677:SF4">
    <property type="entry name" value="QUINONE OXIDOREDUCTASE-LIKE PROTEIN 2"/>
    <property type="match status" value="1"/>
</dbReference>
<proteinExistence type="predicted"/>
<evidence type="ECO:0000313" key="3">
    <source>
        <dbReference type="Proteomes" id="UP000572817"/>
    </source>
</evidence>
<dbReference type="AlphaFoldDB" id="A0A8H4N7V1"/>
<dbReference type="GO" id="GO:0005739">
    <property type="term" value="C:mitochondrion"/>
    <property type="evidence" value="ECO:0007669"/>
    <property type="project" value="TreeGrafter"/>
</dbReference>
<feature type="domain" description="Alcohol dehydrogenase-like C-terminal" evidence="1">
    <location>
        <begin position="143"/>
        <end position="280"/>
    </location>
</feature>
<dbReference type="Proteomes" id="UP000572817">
    <property type="component" value="Unassembled WGS sequence"/>
</dbReference>
<dbReference type="Gene3D" id="3.90.180.10">
    <property type="entry name" value="Medium-chain alcohol dehydrogenases, catalytic domain"/>
    <property type="match status" value="1"/>
</dbReference>
<dbReference type="Gene3D" id="3.40.50.720">
    <property type="entry name" value="NAD(P)-binding Rossmann-like Domain"/>
    <property type="match status" value="1"/>
</dbReference>
<dbReference type="InterPro" id="IPR036291">
    <property type="entry name" value="NAD(P)-bd_dom_sf"/>
</dbReference>
<dbReference type="InterPro" id="IPR013149">
    <property type="entry name" value="ADH-like_C"/>
</dbReference>
<comment type="caution">
    <text evidence="2">The sequence shown here is derived from an EMBL/GenBank/DDBJ whole genome shotgun (WGS) entry which is preliminary data.</text>
</comment>
<reference evidence="2" key="1">
    <citation type="submission" date="2020-04" db="EMBL/GenBank/DDBJ databases">
        <title>Genome Assembly and Annotation of Botryosphaeria dothidea sdau 11-99, a Latent Pathogen of Apple Fruit Ring Rot in China.</title>
        <authorList>
            <person name="Yu C."/>
            <person name="Diao Y."/>
            <person name="Lu Q."/>
            <person name="Zhao J."/>
            <person name="Cui S."/>
            <person name="Peng C."/>
            <person name="He B."/>
            <person name="Liu H."/>
        </authorList>
    </citation>
    <scope>NUCLEOTIDE SEQUENCE [LARGE SCALE GENOMIC DNA]</scope>
    <source>
        <strain evidence="2">Sdau11-99</strain>
    </source>
</reference>
<dbReference type="SUPFAM" id="SSF51735">
    <property type="entry name" value="NAD(P)-binding Rossmann-fold domains"/>
    <property type="match status" value="1"/>
</dbReference>
<dbReference type="SUPFAM" id="SSF50129">
    <property type="entry name" value="GroES-like"/>
    <property type="match status" value="1"/>
</dbReference>
<dbReference type="GO" id="GO:0016491">
    <property type="term" value="F:oxidoreductase activity"/>
    <property type="evidence" value="ECO:0007669"/>
    <property type="project" value="TreeGrafter"/>
</dbReference>
<evidence type="ECO:0000313" key="2">
    <source>
        <dbReference type="EMBL" id="KAF4309101.1"/>
    </source>
</evidence>
<protein>
    <recommendedName>
        <fullName evidence="1">Alcohol dehydrogenase-like C-terminal domain-containing protein</fullName>
    </recommendedName>
</protein>
<dbReference type="PANTHER" id="PTHR43677">
    <property type="entry name" value="SHORT-CHAIN DEHYDROGENASE/REDUCTASE"/>
    <property type="match status" value="1"/>
</dbReference>